<evidence type="ECO:0000256" key="3">
    <source>
        <dbReference type="ARBA" id="ARBA00038493"/>
    </source>
</evidence>
<evidence type="ECO:0000259" key="4">
    <source>
        <dbReference type="Pfam" id="PF01965"/>
    </source>
</evidence>
<dbReference type="InterPro" id="IPR029062">
    <property type="entry name" value="Class_I_gatase-like"/>
</dbReference>
<keyword evidence="6" id="KW-1185">Reference proteome</keyword>
<comment type="similarity">
    <text evidence="3">Belongs to the peptidase C56 family. HSP31-like subfamily.</text>
</comment>
<dbReference type="AlphaFoldDB" id="A0A9X3XIA2"/>
<dbReference type="CDD" id="cd03141">
    <property type="entry name" value="GATase1_Hsp31_like"/>
    <property type="match status" value="1"/>
</dbReference>
<dbReference type="GO" id="GO:0019243">
    <property type="term" value="P:methylglyoxal catabolic process to D-lactate via S-lactoyl-glutathione"/>
    <property type="evidence" value="ECO:0007669"/>
    <property type="project" value="TreeGrafter"/>
</dbReference>
<evidence type="ECO:0000256" key="1">
    <source>
        <dbReference type="ARBA" id="ARBA00023016"/>
    </source>
</evidence>
<sequence>MSRTKRILHVVSNVDHYEGRSTPTGLWLSELTHAYDVFAARGYEQRLVSPKGGRTPLEPRSLKWPLLDASAKARWADPTWSALLSSTARPDEIDAADYDAIYFTGGHAVMWDFPDDEALQALTRDIYEHGGVVSSVCHGYCGLLNTKLSDGRLLVAGRRVTGYSWCEEVLAGVATKVPYNAESEMRARGAQYEKSILPFVSKVVVDGRLVTGQNPQSAKATASSVVSLLAS</sequence>
<reference evidence="5 6" key="1">
    <citation type="submission" date="2021-04" db="EMBL/GenBank/DDBJ databases">
        <title>Genome analysis of Polyangium sp.</title>
        <authorList>
            <person name="Li Y."/>
            <person name="Wang J."/>
        </authorList>
    </citation>
    <scope>NUCLEOTIDE SEQUENCE [LARGE SCALE GENOMIC DNA]</scope>
    <source>
        <strain evidence="5 6">SDU14</strain>
    </source>
</reference>
<gene>
    <name evidence="5" type="ORF">KEG57_54555</name>
</gene>
<dbReference type="Gene3D" id="3.40.50.880">
    <property type="match status" value="1"/>
</dbReference>
<dbReference type="EMBL" id="JAGTJJ010000126">
    <property type="protein sequence ID" value="MDC3989593.1"/>
    <property type="molecule type" value="Genomic_DNA"/>
</dbReference>
<evidence type="ECO:0000256" key="2">
    <source>
        <dbReference type="ARBA" id="ARBA00023239"/>
    </source>
</evidence>
<keyword evidence="5" id="KW-0315">Glutamine amidotransferase</keyword>
<accession>A0A9X3XIA2</accession>
<dbReference type="SUPFAM" id="SSF52317">
    <property type="entry name" value="Class I glutamine amidotransferase-like"/>
    <property type="match status" value="1"/>
</dbReference>
<dbReference type="PANTHER" id="PTHR48094:SF11">
    <property type="entry name" value="GLUTATHIONE-INDEPENDENT GLYOXALASE HSP31-RELATED"/>
    <property type="match status" value="1"/>
</dbReference>
<protein>
    <submittedName>
        <fullName evidence="5">Type 1 glutamine amidotransferase domain-containing protein</fullName>
    </submittedName>
</protein>
<dbReference type="InterPro" id="IPR050325">
    <property type="entry name" value="Prot/Nucl_acid_deglycase"/>
</dbReference>
<evidence type="ECO:0000313" key="6">
    <source>
        <dbReference type="Proteomes" id="UP001151081"/>
    </source>
</evidence>
<keyword evidence="1" id="KW-0346">Stress response</keyword>
<name>A0A9X3XIA2_9BACT</name>
<dbReference type="InterPro" id="IPR002818">
    <property type="entry name" value="DJ-1/PfpI"/>
</dbReference>
<feature type="domain" description="DJ-1/PfpI" evidence="4">
    <location>
        <begin position="29"/>
        <end position="226"/>
    </location>
</feature>
<dbReference type="PANTHER" id="PTHR48094">
    <property type="entry name" value="PROTEIN/NUCLEIC ACID DEGLYCASE DJ-1-RELATED"/>
    <property type="match status" value="1"/>
</dbReference>
<keyword evidence="2" id="KW-0456">Lyase</keyword>
<organism evidence="5 6">
    <name type="scientific">Polyangium jinanense</name>
    <dbReference type="NCBI Taxonomy" id="2829994"/>
    <lineage>
        <taxon>Bacteria</taxon>
        <taxon>Pseudomonadati</taxon>
        <taxon>Myxococcota</taxon>
        <taxon>Polyangia</taxon>
        <taxon>Polyangiales</taxon>
        <taxon>Polyangiaceae</taxon>
        <taxon>Polyangium</taxon>
    </lineage>
</organism>
<dbReference type="Proteomes" id="UP001151081">
    <property type="component" value="Unassembled WGS sequence"/>
</dbReference>
<dbReference type="GO" id="GO:0019172">
    <property type="term" value="F:glyoxalase III activity"/>
    <property type="evidence" value="ECO:0007669"/>
    <property type="project" value="TreeGrafter"/>
</dbReference>
<dbReference type="Pfam" id="PF01965">
    <property type="entry name" value="DJ-1_PfpI"/>
    <property type="match status" value="1"/>
</dbReference>
<dbReference type="GO" id="GO:0005737">
    <property type="term" value="C:cytoplasm"/>
    <property type="evidence" value="ECO:0007669"/>
    <property type="project" value="TreeGrafter"/>
</dbReference>
<comment type="caution">
    <text evidence="5">The sequence shown here is derived from an EMBL/GenBank/DDBJ whole genome shotgun (WGS) entry which is preliminary data.</text>
</comment>
<proteinExistence type="inferred from homology"/>
<dbReference type="RefSeq" id="WP_272428816.1">
    <property type="nucleotide sequence ID" value="NZ_JAGTJJ010000126.1"/>
</dbReference>
<evidence type="ECO:0000313" key="5">
    <source>
        <dbReference type="EMBL" id="MDC3989593.1"/>
    </source>
</evidence>